<dbReference type="RefSeq" id="WP_146812326.1">
    <property type="nucleotide sequence ID" value="NZ_BJXX01000215.1"/>
</dbReference>
<sequence length="468" mass="55766">MYSAIYGGFNQTTIEEEWRKYNGDLELIRNIGEKGGYTCPFCGSNLRIRAGNVYDRHFAHWSGTSCWEAKIQEKQIEKYKRQKKREAPTHPVIRSFIYNELKAQESSHKGVYIQHGVTAKAKERWTYYPDLILTIQDKEIAISVLTNVTPEKDKKLIRSIQKQNQFYREKGLEIVWFVEDREQTLNMHEHVIHLWASEVDLAIETAEDQKWTTFLKKLKQENHYSIFNVFGYVPVNDMDTKVKSLYYVSAQEEYVTFSVNRFILDGNTEPYQGFVFNEGYDMRMGTALSIGNLSLKLSDTALEEWLRNDFQKQYEEKLVSYIETLEEKKKRKQEEQQTIEEQKSEWMKHEKEKHGEHRKKRQESRHTNPSPDNSFFARETEMLPTISKVESVYPQITEEKAERLVQKIYKGKITAEEAKNLLSYMKSNRSFCHKIEWRRFLHAQSLYQSYQMRSYLVDIEYLIRENRM</sequence>
<name>A0A511VGL5_9BACL</name>
<comment type="caution">
    <text evidence="3">The sequence shown here is derived from an EMBL/GenBank/DDBJ whole genome shotgun (WGS) entry which is preliminary data.</text>
</comment>
<evidence type="ECO:0000256" key="1">
    <source>
        <dbReference type="SAM" id="MobiDB-lite"/>
    </source>
</evidence>
<evidence type="ECO:0000313" key="4">
    <source>
        <dbReference type="Proteomes" id="UP000321157"/>
    </source>
</evidence>
<gene>
    <name evidence="3" type="ORF">ADA01nite_41530</name>
</gene>
<dbReference type="EMBL" id="BJXX01000215">
    <property type="protein sequence ID" value="GEN36693.1"/>
    <property type="molecule type" value="Genomic_DNA"/>
</dbReference>
<dbReference type="AlphaFoldDB" id="A0A511VGL5"/>
<feature type="domain" description="Competence protein CoiA-like N-terminal" evidence="2">
    <location>
        <begin position="29"/>
        <end position="66"/>
    </location>
</feature>
<protein>
    <recommendedName>
        <fullName evidence="2">Competence protein CoiA-like N-terminal domain-containing protein</fullName>
    </recommendedName>
</protein>
<dbReference type="Proteomes" id="UP000321157">
    <property type="component" value="Unassembled WGS sequence"/>
</dbReference>
<reference evidence="3 4" key="1">
    <citation type="submission" date="2019-07" db="EMBL/GenBank/DDBJ databases">
        <title>Whole genome shotgun sequence of Aneurinibacillus danicus NBRC 102444.</title>
        <authorList>
            <person name="Hosoyama A."/>
            <person name="Uohara A."/>
            <person name="Ohji S."/>
            <person name="Ichikawa N."/>
        </authorList>
    </citation>
    <scope>NUCLEOTIDE SEQUENCE [LARGE SCALE GENOMIC DNA]</scope>
    <source>
        <strain evidence="3 4">NBRC 102444</strain>
    </source>
</reference>
<keyword evidence="4" id="KW-1185">Reference proteome</keyword>
<dbReference type="Pfam" id="PF25164">
    <property type="entry name" value="CoiA_N"/>
    <property type="match status" value="1"/>
</dbReference>
<dbReference type="OrthoDB" id="3784230at2"/>
<feature type="compositionally biased region" description="Basic and acidic residues" evidence="1">
    <location>
        <begin position="329"/>
        <end position="355"/>
    </location>
</feature>
<feature type="region of interest" description="Disordered" evidence="1">
    <location>
        <begin position="329"/>
        <end position="377"/>
    </location>
</feature>
<proteinExistence type="predicted"/>
<evidence type="ECO:0000259" key="2">
    <source>
        <dbReference type="Pfam" id="PF25164"/>
    </source>
</evidence>
<evidence type="ECO:0000313" key="3">
    <source>
        <dbReference type="EMBL" id="GEN36693.1"/>
    </source>
</evidence>
<dbReference type="InterPro" id="IPR057253">
    <property type="entry name" value="CoiA-like_N"/>
</dbReference>
<accession>A0A511VGL5</accession>
<organism evidence="3 4">
    <name type="scientific">Aneurinibacillus danicus</name>
    <dbReference type="NCBI Taxonomy" id="267746"/>
    <lineage>
        <taxon>Bacteria</taxon>
        <taxon>Bacillati</taxon>
        <taxon>Bacillota</taxon>
        <taxon>Bacilli</taxon>
        <taxon>Bacillales</taxon>
        <taxon>Paenibacillaceae</taxon>
        <taxon>Aneurinibacillus group</taxon>
        <taxon>Aneurinibacillus</taxon>
    </lineage>
</organism>